<organism evidence="1 2">
    <name type="scientific">Halocaridina rubra</name>
    <name type="common">Hawaiian red shrimp</name>
    <dbReference type="NCBI Taxonomy" id="373956"/>
    <lineage>
        <taxon>Eukaryota</taxon>
        <taxon>Metazoa</taxon>
        <taxon>Ecdysozoa</taxon>
        <taxon>Arthropoda</taxon>
        <taxon>Crustacea</taxon>
        <taxon>Multicrustacea</taxon>
        <taxon>Malacostraca</taxon>
        <taxon>Eumalacostraca</taxon>
        <taxon>Eucarida</taxon>
        <taxon>Decapoda</taxon>
        <taxon>Pleocyemata</taxon>
        <taxon>Caridea</taxon>
        <taxon>Atyoidea</taxon>
        <taxon>Atyidae</taxon>
        <taxon>Halocaridina</taxon>
    </lineage>
</organism>
<gene>
    <name evidence="1" type="ORF">SK128_001151</name>
</gene>
<reference evidence="1 2" key="1">
    <citation type="submission" date="2023-11" db="EMBL/GenBank/DDBJ databases">
        <title>Halocaridina rubra genome assembly.</title>
        <authorList>
            <person name="Smith C."/>
        </authorList>
    </citation>
    <scope>NUCLEOTIDE SEQUENCE [LARGE SCALE GENOMIC DNA]</scope>
    <source>
        <strain evidence="1">EP-1</strain>
        <tissue evidence="1">Whole</tissue>
    </source>
</reference>
<dbReference type="AlphaFoldDB" id="A0AAN8WL87"/>
<evidence type="ECO:0000313" key="1">
    <source>
        <dbReference type="EMBL" id="KAK7068217.1"/>
    </source>
</evidence>
<comment type="caution">
    <text evidence="1">The sequence shown here is derived from an EMBL/GenBank/DDBJ whole genome shotgun (WGS) entry which is preliminary data.</text>
</comment>
<evidence type="ECO:0000313" key="2">
    <source>
        <dbReference type="Proteomes" id="UP001381693"/>
    </source>
</evidence>
<proteinExistence type="predicted"/>
<accession>A0AAN8WL87</accession>
<protein>
    <submittedName>
        <fullName evidence="1">Uncharacterized protein</fullName>
    </submittedName>
</protein>
<dbReference type="Proteomes" id="UP001381693">
    <property type="component" value="Unassembled WGS sequence"/>
</dbReference>
<feature type="non-terminal residue" evidence="1">
    <location>
        <position position="62"/>
    </location>
</feature>
<feature type="non-terminal residue" evidence="1">
    <location>
        <position position="1"/>
    </location>
</feature>
<name>A0AAN8WL87_HALRR</name>
<keyword evidence="2" id="KW-1185">Reference proteome</keyword>
<sequence length="62" mass="7086">CEVKSLWEIPSKWPTTKRPYSLTWNNGTPTTIPEKASPLPEFPEHLMELDCHNGSQVDCDTE</sequence>
<dbReference type="EMBL" id="JAXCGZ010017369">
    <property type="protein sequence ID" value="KAK7068217.1"/>
    <property type="molecule type" value="Genomic_DNA"/>
</dbReference>